<reference evidence="1" key="1">
    <citation type="journal article" date="2014" name="Front. Microbiol.">
        <title>High frequency of phylogenetically diverse reductive dehalogenase-homologous genes in deep subseafloor sedimentary metagenomes.</title>
        <authorList>
            <person name="Kawai M."/>
            <person name="Futagami T."/>
            <person name="Toyoda A."/>
            <person name="Takaki Y."/>
            <person name="Nishi S."/>
            <person name="Hori S."/>
            <person name="Arai W."/>
            <person name="Tsubouchi T."/>
            <person name="Morono Y."/>
            <person name="Uchiyama I."/>
            <person name="Ito T."/>
            <person name="Fujiyama A."/>
            <person name="Inagaki F."/>
            <person name="Takami H."/>
        </authorList>
    </citation>
    <scope>NUCLEOTIDE SEQUENCE</scope>
    <source>
        <strain evidence="1">Expedition CK06-06</strain>
    </source>
</reference>
<accession>X0VJH4</accession>
<gene>
    <name evidence="1" type="ORF">S01H1_39723</name>
</gene>
<proteinExistence type="predicted"/>
<dbReference type="InterPro" id="IPR006311">
    <property type="entry name" value="TAT_signal"/>
</dbReference>
<dbReference type="EMBL" id="BARS01025100">
    <property type="protein sequence ID" value="GAG00721.1"/>
    <property type="molecule type" value="Genomic_DNA"/>
</dbReference>
<organism evidence="1">
    <name type="scientific">marine sediment metagenome</name>
    <dbReference type="NCBI Taxonomy" id="412755"/>
    <lineage>
        <taxon>unclassified sequences</taxon>
        <taxon>metagenomes</taxon>
        <taxon>ecological metagenomes</taxon>
    </lineage>
</organism>
<dbReference type="PROSITE" id="PS51318">
    <property type="entry name" value="TAT"/>
    <property type="match status" value="1"/>
</dbReference>
<protein>
    <submittedName>
        <fullName evidence="1">Uncharacterized protein</fullName>
    </submittedName>
</protein>
<feature type="non-terminal residue" evidence="1">
    <location>
        <position position="56"/>
    </location>
</feature>
<dbReference type="AlphaFoldDB" id="X0VJH4"/>
<sequence length="56" mass="6234">MDSFNTNDNKKHSLSRRSVIKAAFKGLAGIGVYSVLRPKTAAAQQEWPGTLEMRQQ</sequence>
<evidence type="ECO:0000313" key="1">
    <source>
        <dbReference type="EMBL" id="GAG00721.1"/>
    </source>
</evidence>
<name>X0VJH4_9ZZZZ</name>
<comment type="caution">
    <text evidence="1">The sequence shown here is derived from an EMBL/GenBank/DDBJ whole genome shotgun (WGS) entry which is preliminary data.</text>
</comment>